<dbReference type="PIRSF" id="PIRSF002786">
    <property type="entry name" value="XcpX"/>
    <property type="match status" value="1"/>
</dbReference>
<gene>
    <name evidence="4" type="ORF">NS331_13890</name>
</gene>
<comment type="caution">
    <text evidence="4">The sequence shown here is derived from an EMBL/GenBank/DDBJ whole genome shotgun (WGS) entry which is preliminary data.</text>
</comment>
<dbReference type="AlphaFoldDB" id="A0A147GSK1"/>
<proteinExistence type="predicted"/>
<organism evidence="4 5">
    <name type="scientific">Pseudacidovorax intermedius</name>
    <dbReference type="NCBI Taxonomy" id="433924"/>
    <lineage>
        <taxon>Bacteria</taxon>
        <taxon>Pseudomonadati</taxon>
        <taxon>Pseudomonadota</taxon>
        <taxon>Betaproteobacteria</taxon>
        <taxon>Burkholderiales</taxon>
        <taxon>Comamonadaceae</taxon>
        <taxon>Pseudacidovorax</taxon>
    </lineage>
</organism>
<dbReference type="InterPro" id="IPR049031">
    <property type="entry name" value="T2SSK_SAM-like_1st"/>
</dbReference>
<name>A0A147GSK1_9BURK</name>
<dbReference type="Gene3D" id="3.30.1300.30">
    <property type="entry name" value="GSPII I/J protein-like"/>
    <property type="match status" value="1"/>
</dbReference>
<evidence type="ECO:0000313" key="4">
    <source>
        <dbReference type="EMBL" id="KTT20386.1"/>
    </source>
</evidence>
<evidence type="ECO:0000259" key="2">
    <source>
        <dbReference type="Pfam" id="PF03934"/>
    </source>
</evidence>
<evidence type="ECO:0000256" key="1">
    <source>
        <dbReference type="SAM" id="MobiDB-lite"/>
    </source>
</evidence>
<evidence type="ECO:0000259" key="3">
    <source>
        <dbReference type="Pfam" id="PF21687"/>
    </source>
</evidence>
<dbReference type="RefSeq" id="WP_058642574.1">
    <property type="nucleotide sequence ID" value="NZ_LDSL01000084.1"/>
</dbReference>
<dbReference type="EMBL" id="LDSL01000084">
    <property type="protein sequence ID" value="KTT20386.1"/>
    <property type="molecule type" value="Genomic_DNA"/>
</dbReference>
<dbReference type="InterPro" id="IPR049179">
    <property type="entry name" value="T2SSK_SAM-like_2nd"/>
</dbReference>
<evidence type="ECO:0008006" key="6">
    <source>
        <dbReference type="Google" id="ProtNLM"/>
    </source>
</evidence>
<accession>A0A147GSK1</accession>
<dbReference type="PANTHER" id="PTHR38831:SF2">
    <property type="entry name" value="TYPE II SECRETION SYSTEM PROTEIN K"/>
    <property type="match status" value="1"/>
</dbReference>
<dbReference type="OrthoDB" id="5293133at2"/>
<feature type="domain" description="T2SS protein K second SAM-like" evidence="2">
    <location>
        <begin position="266"/>
        <end position="321"/>
    </location>
</feature>
<feature type="region of interest" description="Disordered" evidence="1">
    <location>
        <begin position="199"/>
        <end position="228"/>
    </location>
</feature>
<dbReference type="Pfam" id="PF21687">
    <property type="entry name" value="T2SSK_1st"/>
    <property type="match status" value="1"/>
</dbReference>
<sequence>MSRRPPPRARRQHGAALLTALITVTLVATLAAAALWRQWRATEVEAAERSRMQASLLLSGALDWSRLILAEDGRTGNVDHLAEPWAVPLAEAKLTSFLAADKNVASDAIEGLPDAFLSGAITDAQSRLNLRNLVDASGQPVKNAVAAVRKLFDLLDLPAGQVDTLVQQMRQALLAGGGVTAAPPATTGTGSATAAAATGAAPATGTGDTATAPPAAGNNPDAGAAADGAPLMPQRVEQLGWLGLPAETITALAPYVTLLPVGNTTVNLNTASAEVLYAAVDQLDMAGARKLVEVRRRKFFAKLEEASQQLGSATNVQLAPTEVGVATNYFEVRGRLRLDHHWVEEVSLLHRTGITVTIVWRRREAGLLARPAAG</sequence>
<keyword evidence="5" id="KW-1185">Reference proteome</keyword>
<dbReference type="GO" id="GO:0016020">
    <property type="term" value="C:membrane"/>
    <property type="evidence" value="ECO:0007669"/>
    <property type="project" value="InterPro"/>
</dbReference>
<dbReference type="PANTHER" id="PTHR38831">
    <property type="entry name" value="TYPE II SECRETION SYSTEM PROTEIN K"/>
    <property type="match status" value="1"/>
</dbReference>
<dbReference type="GO" id="GO:0009306">
    <property type="term" value="P:protein secretion"/>
    <property type="evidence" value="ECO:0007669"/>
    <property type="project" value="InterPro"/>
</dbReference>
<dbReference type="Pfam" id="PF03934">
    <property type="entry name" value="T2SSK"/>
    <property type="match status" value="1"/>
</dbReference>
<dbReference type="NCBIfam" id="NF037980">
    <property type="entry name" value="T2SS_GspK"/>
    <property type="match status" value="1"/>
</dbReference>
<reference evidence="4 5" key="1">
    <citation type="journal article" date="2016" name="Front. Microbiol.">
        <title>Genomic Resource of Rice Seed Associated Bacteria.</title>
        <authorList>
            <person name="Midha S."/>
            <person name="Bansal K."/>
            <person name="Sharma S."/>
            <person name="Kumar N."/>
            <person name="Patil P.P."/>
            <person name="Chaudhry V."/>
            <person name="Patil P.B."/>
        </authorList>
    </citation>
    <scope>NUCLEOTIDE SEQUENCE [LARGE SCALE GENOMIC DNA]</scope>
    <source>
        <strain evidence="4 5">NS331</strain>
    </source>
</reference>
<evidence type="ECO:0000313" key="5">
    <source>
        <dbReference type="Proteomes" id="UP000072741"/>
    </source>
</evidence>
<dbReference type="InterPro" id="IPR005628">
    <property type="entry name" value="GspK"/>
</dbReference>
<protein>
    <recommendedName>
        <fullName evidence="6">Type II secretion system protein K</fullName>
    </recommendedName>
</protein>
<dbReference type="Proteomes" id="UP000072741">
    <property type="component" value="Unassembled WGS sequence"/>
</dbReference>
<feature type="domain" description="T2SS protein K first SAM-like" evidence="3">
    <location>
        <begin position="126"/>
        <end position="260"/>
    </location>
</feature>
<dbReference type="PATRIC" id="fig|433924.3.peg.4853"/>